<dbReference type="GO" id="GO:0004364">
    <property type="term" value="F:glutathione transferase activity"/>
    <property type="evidence" value="ECO:0007669"/>
    <property type="project" value="InterPro"/>
</dbReference>
<dbReference type="AlphaFoldDB" id="A0A9W8U6D5"/>
<dbReference type="InterPro" id="IPR004045">
    <property type="entry name" value="Glutathione_S-Trfase_N"/>
</dbReference>
<dbReference type="InterPro" id="IPR036249">
    <property type="entry name" value="Thioredoxin-like_sf"/>
</dbReference>
<dbReference type="Pfam" id="PF13409">
    <property type="entry name" value="GST_N_2"/>
    <property type="match status" value="1"/>
</dbReference>
<dbReference type="SUPFAM" id="SSF52833">
    <property type="entry name" value="Thioredoxin-like"/>
    <property type="match status" value="1"/>
</dbReference>
<keyword evidence="5" id="KW-1185">Reference proteome</keyword>
<dbReference type="Proteomes" id="UP001152130">
    <property type="component" value="Unassembled WGS sequence"/>
</dbReference>
<proteinExistence type="predicted"/>
<comment type="caution">
    <text evidence="4">The sequence shown here is derived from an EMBL/GenBank/DDBJ whole genome shotgun (WGS) entry which is preliminary data.</text>
</comment>
<dbReference type="EMBL" id="JAPDHF010000019">
    <property type="protein sequence ID" value="KAJ4006332.1"/>
    <property type="molecule type" value="Genomic_DNA"/>
</dbReference>
<sequence length="306" mass="34943">MSVHANSDDSWHGVVSSDSQFQPEKGRYHFYIGLFCPFAHRANLVRHIKGLESIIDISIVKPYPKGDDKGWPGWQFPSSPDEYEGATEDQLFKSKYLHEVYFKDDPDYKGRYSVPVLWDKKLNRMVNNESAELLRWLPTAFDSILDSNAPGRDIDLYPESLRSTIDEINVWMQRDLNSGVYKAGFAPTQEAYDNNVPTVFAALNKLEQLIYKNGGPYVLGKDMTEVDLRAYATIIRFDVVHIKENYTKSHYDINPRAITPLGPFPHIEDGVDLDFGKLKPGSIRHPAVLSRQKELYGSSEEIPSHM</sequence>
<evidence type="ECO:0000313" key="5">
    <source>
        <dbReference type="Proteomes" id="UP001152130"/>
    </source>
</evidence>
<name>A0A9W8U6D5_9HYPO</name>
<feature type="domain" description="GST N-terminal" evidence="3">
    <location>
        <begin position="35"/>
        <end position="139"/>
    </location>
</feature>
<dbReference type="Gene3D" id="3.40.30.10">
    <property type="entry name" value="Glutaredoxin"/>
    <property type="match status" value="1"/>
</dbReference>
<gene>
    <name evidence="4" type="ORF">NW766_010408</name>
</gene>
<dbReference type="GO" id="GO:0005737">
    <property type="term" value="C:cytoplasm"/>
    <property type="evidence" value="ECO:0007669"/>
    <property type="project" value="TreeGrafter"/>
</dbReference>
<dbReference type="PANTHER" id="PTHR32419">
    <property type="entry name" value="GLUTATHIONYL-HYDROQUINONE REDUCTASE"/>
    <property type="match status" value="1"/>
</dbReference>
<evidence type="ECO:0000259" key="3">
    <source>
        <dbReference type="Pfam" id="PF13409"/>
    </source>
</evidence>
<feature type="binding site" evidence="2">
    <location>
        <begin position="129"/>
        <end position="130"/>
    </location>
    <ligand>
        <name>glutathione</name>
        <dbReference type="ChEBI" id="CHEBI:57925"/>
    </ligand>
</feature>
<dbReference type="Pfam" id="PF13410">
    <property type="entry name" value="GST_C_2"/>
    <property type="match status" value="1"/>
</dbReference>
<accession>A0A9W8U6D5</accession>
<dbReference type="Gene3D" id="1.20.1050.10">
    <property type="match status" value="1"/>
</dbReference>
<dbReference type="PIRSF" id="PIRSF015753">
    <property type="entry name" value="GST"/>
    <property type="match status" value="1"/>
</dbReference>
<dbReference type="InterPro" id="IPR036282">
    <property type="entry name" value="Glutathione-S-Trfase_C_sf"/>
</dbReference>
<feature type="binding site" evidence="2">
    <location>
        <position position="74"/>
    </location>
    <ligand>
        <name>glutathione</name>
        <dbReference type="ChEBI" id="CHEBI:57925"/>
    </ligand>
</feature>
<feature type="binding site" evidence="2">
    <location>
        <begin position="111"/>
        <end position="114"/>
    </location>
    <ligand>
        <name>glutathione</name>
        <dbReference type="ChEBI" id="CHEBI:57925"/>
    </ligand>
</feature>
<organism evidence="4 5">
    <name type="scientific">Fusarium irregulare</name>
    <dbReference type="NCBI Taxonomy" id="2494466"/>
    <lineage>
        <taxon>Eukaryota</taxon>
        <taxon>Fungi</taxon>
        <taxon>Dikarya</taxon>
        <taxon>Ascomycota</taxon>
        <taxon>Pezizomycotina</taxon>
        <taxon>Sordariomycetes</taxon>
        <taxon>Hypocreomycetidae</taxon>
        <taxon>Hypocreales</taxon>
        <taxon>Nectriaceae</taxon>
        <taxon>Fusarium</taxon>
        <taxon>Fusarium incarnatum-equiseti species complex</taxon>
    </lineage>
</organism>
<dbReference type="InterPro" id="IPR016639">
    <property type="entry name" value="GST_Omega/GSH"/>
</dbReference>
<evidence type="ECO:0000256" key="2">
    <source>
        <dbReference type="PIRSR" id="PIRSR015753-2"/>
    </source>
</evidence>
<evidence type="ECO:0000256" key="1">
    <source>
        <dbReference type="PIRSR" id="PIRSR015753-1"/>
    </source>
</evidence>
<feature type="active site" description="Nucleophile" evidence="1">
    <location>
        <position position="36"/>
    </location>
</feature>
<protein>
    <recommendedName>
        <fullName evidence="3">GST N-terminal domain-containing protein</fullName>
    </recommendedName>
</protein>
<dbReference type="PANTHER" id="PTHR32419:SF23">
    <property type="entry name" value="GLUTATHIONE S-TRANSFERASE (EUROFUNG)"/>
    <property type="match status" value="1"/>
</dbReference>
<evidence type="ECO:0000313" key="4">
    <source>
        <dbReference type="EMBL" id="KAJ4006332.1"/>
    </source>
</evidence>
<reference evidence="4" key="1">
    <citation type="submission" date="2022-10" db="EMBL/GenBank/DDBJ databases">
        <title>Fusarium specimens isolated from Avocado Roots.</title>
        <authorList>
            <person name="Stajich J."/>
            <person name="Roper C."/>
            <person name="Heimlech-Rivalta G."/>
        </authorList>
    </citation>
    <scope>NUCLEOTIDE SEQUENCE</scope>
    <source>
        <strain evidence="4">CF00143</strain>
    </source>
</reference>
<feature type="active site" description="Proton donor/acceptor" evidence="1">
    <location>
        <position position="181"/>
    </location>
</feature>
<dbReference type="SUPFAM" id="SSF47616">
    <property type="entry name" value="GST C-terminal domain-like"/>
    <property type="match status" value="1"/>
</dbReference>